<sequence>KSRTHHGASFQKMVRKIEISQYAKYTFSFGGRTKVKRPTVGIWRCGSCMKTVARGAWTHNTTSALKVMSAIRRLNELKDR</sequence>
<evidence type="ECO:0000256" key="1">
    <source>
        <dbReference type="ARBA" id="ARBA00008672"/>
    </source>
</evidence>
<organism evidence="7">
    <name type="scientific">Ailuropoda melanoleuca</name>
    <name type="common">Giant panda</name>
    <dbReference type="NCBI Taxonomy" id="9646"/>
    <lineage>
        <taxon>Eukaryota</taxon>
        <taxon>Metazoa</taxon>
        <taxon>Chordata</taxon>
        <taxon>Craniata</taxon>
        <taxon>Vertebrata</taxon>
        <taxon>Euteleostomi</taxon>
        <taxon>Mammalia</taxon>
        <taxon>Eutheria</taxon>
        <taxon>Laurasiatheria</taxon>
        <taxon>Carnivora</taxon>
        <taxon>Caniformia</taxon>
        <taxon>Ursidae</taxon>
        <taxon>Ailuropoda</taxon>
    </lineage>
</organism>
<dbReference type="PANTHER" id="PTHR48188">
    <property type="entry name" value="60S RIBOSOMAL PROTEIN L43"/>
    <property type="match status" value="1"/>
</dbReference>
<name>D2HQG9_AILME</name>
<dbReference type="GO" id="GO:0006412">
    <property type="term" value="P:translation"/>
    <property type="evidence" value="ECO:0007669"/>
    <property type="project" value="InterPro"/>
</dbReference>
<dbReference type="InterPro" id="IPR002674">
    <property type="entry name" value="Ribosomal_eL43"/>
</dbReference>
<reference evidence="7" key="1">
    <citation type="journal article" date="2010" name="Nature">
        <title>The sequence and de novo assembly of the giant panda genome.</title>
        <authorList>
            <person name="Li R."/>
            <person name="Fan W."/>
            <person name="Tian G."/>
            <person name="Zhu H."/>
            <person name="He L."/>
            <person name="Cai J."/>
            <person name="Huang Q."/>
            <person name="Cai Q."/>
            <person name="Li B."/>
            <person name="Bai Y."/>
            <person name="Zhang Z."/>
            <person name="Zhang Y."/>
            <person name="Wang W."/>
            <person name="Li J."/>
            <person name="Wei F."/>
            <person name="Li H."/>
            <person name="Jian M."/>
            <person name="Li J."/>
            <person name="Zhang Z."/>
            <person name="Nielsen R."/>
            <person name="Li D."/>
            <person name="Gu W."/>
            <person name="Yang Z."/>
            <person name="Xuan Z."/>
            <person name="Ryder O.A."/>
            <person name="Leung F.C."/>
            <person name="Zhou Y."/>
            <person name="Cao J."/>
            <person name="Sun X."/>
            <person name="Fu Y."/>
            <person name="Fang X."/>
            <person name="Guo X."/>
            <person name="Wang B."/>
            <person name="Hou R."/>
            <person name="Shen F."/>
            <person name="Mu B."/>
            <person name="Ni P."/>
            <person name="Lin R."/>
            <person name="Qian W."/>
            <person name="Wang G."/>
            <person name="Yu C."/>
            <person name="Nie W."/>
            <person name="Wang J."/>
            <person name="Wu Z."/>
            <person name="Liang H."/>
            <person name="Min J."/>
            <person name="Wu Q."/>
            <person name="Cheng S."/>
            <person name="Ruan J."/>
            <person name="Wang M."/>
            <person name="Shi Z."/>
            <person name="Wen M."/>
            <person name="Liu B."/>
            <person name="Ren X."/>
            <person name="Zheng H."/>
            <person name="Dong D."/>
            <person name="Cook K."/>
            <person name="Shan G."/>
            <person name="Zhang H."/>
            <person name="Kosiol C."/>
            <person name="Xie X."/>
            <person name="Lu Z."/>
            <person name="Zheng H."/>
            <person name="Li Y."/>
            <person name="Steiner C.C."/>
            <person name="Lam T.T."/>
            <person name="Lin S."/>
            <person name="Zhang Q."/>
            <person name="Li G."/>
            <person name="Tian J."/>
            <person name="Gong T."/>
            <person name="Liu H."/>
            <person name="Zhang D."/>
            <person name="Fang L."/>
            <person name="Ye C."/>
            <person name="Zhang J."/>
            <person name="Hu W."/>
            <person name="Xu A."/>
            <person name="Ren Y."/>
            <person name="Zhang G."/>
            <person name="Bruford M.W."/>
            <person name="Li Q."/>
            <person name="Ma L."/>
            <person name="Guo Y."/>
            <person name="An N."/>
            <person name="Hu Y."/>
            <person name="Zheng Y."/>
            <person name="Shi Y."/>
            <person name="Li Z."/>
            <person name="Liu Q."/>
            <person name="Chen Y."/>
            <person name="Zhao J."/>
            <person name="Qu N."/>
            <person name="Zhao S."/>
            <person name="Tian F."/>
            <person name="Wang X."/>
            <person name="Wang H."/>
            <person name="Xu L."/>
            <person name="Liu X."/>
            <person name="Vinar T."/>
            <person name="Wang Y."/>
            <person name="Lam T.W."/>
            <person name="Yiu S.M."/>
            <person name="Liu S."/>
            <person name="Zhang H."/>
            <person name="Li D."/>
            <person name="Huang Y."/>
            <person name="Wang X."/>
            <person name="Yang G."/>
            <person name="Jiang Z."/>
            <person name="Wang J."/>
            <person name="Qin N."/>
            <person name="Li L."/>
            <person name="Li J."/>
            <person name="Bolund L."/>
            <person name="Kristiansen K."/>
            <person name="Wong G.K."/>
            <person name="Olson M."/>
            <person name="Zhang X."/>
            <person name="Li S."/>
            <person name="Yang H."/>
            <person name="Wang J."/>
            <person name="Wang J."/>
        </authorList>
    </citation>
    <scope>NUCLEOTIDE SEQUENCE [LARGE SCALE GENOMIC DNA]</scope>
</reference>
<evidence type="ECO:0000256" key="2">
    <source>
        <dbReference type="ARBA" id="ARBA00022723"/>
    </source>
</evidence>
<evidence type="ECO:0000256" key="4">
    <source>
        <dbReference type="ARBA" id="ARBA00022833"/>
    </source>
</evidence>
<evidence type="ECO:0000313" key="7">
    <source>
        <dbReference type="EMBL" id="EFB27431.1"/>
    </source>
</evidence>
<dbReference type="GO" id="GO:0003735">
    <property type="term" value="F:structural constituent of ribosome"/>
    <property type="evidence" value="ECO:0007669"/>
    <property type="project" value="InterPro"/>
</dbReference>
<keyword evidence="2" id="KW-0479">Metal-binding</keyword>
<dbReference type="SUPFAM" id="SSF57829">
    <property type="entry name" value="Zn-binding ribosomal proteins"/>
    <property type="match status" value="1"/>
</dbReference>
<keyword evidence="5" id="KW-0689">Ribosomal protein</keyword>
<protein>
    <recommendedName>
        <fullName evidence="8">60S ribosomal protein L37a</fullName>
    </recommendedName>
</protein>
<comment type="similarity">
    <text evidence="1">Belongs to the eukaryotic ribosomal protein eL43 family.</text>
</comment>
<dbReference type="Gene3D" id="2.20.25.30">
    <property type="match status" value="1"/>
</dbReference>
<dbReference type="InParanoid" id="D2HQG9"/>
<dbReference type="Pfam" id="PF01780">
    <property type="entry name" value="Ribosomal_L37ae"/>
    <property type="match status" value="1"/>
</dbReference>
<evidence type="ECO:0000256" key="6">
    <source>
        <dbReference type="ARBA" id="ARBA00023274"/>
    </source>
</evidence>
<keyword evidence="3" id="KW-0863">Zinc-finger</keyword>
<dbReference type="InterPro" id="IPR011331">
    <property type="entry name" value="Ribosomal_eL37/eL43"/>
</dbReference>
<feature type="non-terminal residue" evidence="7">
    <location>
        <position position="80"/>
    </location>
</feature>
<dbReference type="GO" id="GO:0070180">
    <property type="term" value="F:large ribosomal subunit rRNA binding"/>
    <property type="evidence" value="ECO:0007669"/>
    <property type="project" value="TreeGrafter"/>
</dbReference>
<accession>D2HQG9</accession>
<dbReference type="AlphaFoldDB" id="D2HQG9"/>
<dbReference type="GO" id="GO:0008270">
    <property type="term" value="F:zinc ion binding"/>
    <property type="evidence" value="ECO:0007669"/>
    <property type="project" value="UniProtKB-KW"/>
</dbReference>
<evidence type="ECO:0008006" key="8">
    <source>
        <dbReference type="Google" id="ProtNLM"/>
    </source>
</evidence>
<keyword evidence="4" id="KW-0862">Zinc</keyword>
<feature type="non-terminal residue" evidence="7">
    <location>
        <position position="1"/>
    </location>
</feature>
<dbReference type="InterPro" id="IPR011332">
    <property type="entry name" value="Ribosomal_zn-bd"/>
</dbReference>
<dbReference type="PANTHER" id="PTHR48188:SF5">
    <property type="entry name" value="RIBOSOMAL PROTEIN EL43-LIKE-RELATED"/>
    <property type="match status" value="1"/>
</dbReference>
<evidence type="ECO:0000256" key="5">
    <source>
        <dbReference type="ARBA" id="ARBA00022980"/>
    </source>
</evidence>
<dbReference type="EMBL" id="GL193179">
    <property type="protein sequence ID" value="EFB27431.1"/>
    <property type="molecule type" value="Genomic_DNA"/>
</dbReference>
<evidence type="ECO:0000256" key="3">
    <source>
        <dbReference type="ARBA" id="ARBA00022771"/>
    </source>
</evidence>
<dbReference type="GO" id="GO:0022625">
    <property type="term" value="C:cytosolic large ribosomal subunit"/>
    <property type="evidence" value="ECO:0007669"/>
    <property type="project" value="UniProtKB-ARBA"/>
</dbReference>
<proteinExistence type="inferred from homology"/>
<gene>
    <name evidence="7" type="ORF">PANDA_014142</name>
</gene>
<keyword evidence="6" id="KW-0687">Ribonucleoprotein</keyword>